<dbReference type="Pfam" id="PF01625">
    <property type="entry name" value="PMSR"/>
    <property type="match status" value="1"/>
</dbReference>
<keyword evidence="7" id="KW-1185">Reference proteome</keyword>
<organism evidence="6 7">
    <name type="scientific">Arcanobacterium hippocoleae</name>
    <dbReference type="NCBI Taxonomy" id="149017"/>
    <lineage>
        <taxon>Bacteria</taxon>
        <taxon>Bacillati</taxon>
        <taxon>Actinomycetota</taxon>
        <taxon>Actinomycetes</taxon>
        <taxon>Actinomycetales</taxon>
        <taxon>Actinomycetaceae</taxon>
        <taxon>Arcanobacterium</taxon>
    </lineage>
</organism>
<proteinExistence type="inferred from homology"/>
<dbReference type="Proteomes" id="UP001266099">
    <property type="component" value="Unassembled WGS sequence"/>
</dbReference>
<feature type="active site" evidence="4">
    <location>
        <position position="45"/>
    </location>
</feature>
<feature type="domain" description="Peptide methionine sulphoxide reductase MsrA" evidence="5">
    <location>
        <begin position="39"/>
        <end position="193"/>
    </location>
</feature>
<evidence type="ECO:0000256" key="4">
    <source>
        <dbReference type="HAMAP-Rule" id="MF_01401"/>
    </source>
</evidence>
<dbReference type="InterPro" id="IPR002569">
    <property type="entry name" value="Met_Sox_Rdtase_MsrA_dom"/>
</dbReference>
<dbReference type="Gene3D" id="3.30.1060.10">
    <property type="entry name" value="Peptide methionine sulphoxide reductase MsrA"/>
    <property type="match status" value="1"/>
</dbReference>
<comment type="catalytic activity">
    <reaction evidence="2 4">
        <text>L-methionyl-[protein] + [thioredoxin]-disulfide + H2O = L-methionyl-(S)-S-oxide-[protein] + [thioredoxin]-dithiol</text>
        <dbReference type="Rhea" id="RHEA:14217"/>
        <dbReference type="Rhea" id="RHEA-COMP:10698"/>
        <dbReference type="Rhea" id="RHEA-COMP:10700"/>
        <dbReference type="Rhea" id="RHEA-COMP:12313"/>
        <dbReference type="Rhea" id="RHEA-COMP:12315"/>
        <dbReference type="ChEBI" id="CHEBI:15377"/>
        <dbReference type="ChEBI" id="CHEBI:16044"/>
        <dbReference type="ChEBI" id="CHEBI:29950"/>
        <dbReference type="ChEBI" id="CHEBI:44120"/>
        <dbReference type="ChEBI" id="CHEBI:50058"/>
        <dbReference type="EC" id="1.8.4.11"/>
    </reaction>
</comment>
<comment type="similarity">
    <text evidence="4">Belongs to the MsrA Met sulfoxide reductase family.</text>
</comment>
<protein>
    <recommendedName>
        <fullName evidence="4">Peptide methionine sulfoxide reductase MsrA</fullName>
        <shortName evidence="4">Protein-methionine-S-oxide reductase</shortName>
        <ecNumber evidence="4">1.8.4.11</ecNumber>
    </recommendedName>
    <alternativeName>
        <fullName evidence="4">Peptide-methionine (S)-S-oxide reductase</fullName>
        <shortName evidence="4">Peptide Met(O) reductase</shortName>
    </alternativeName>
</protein>
<comment type="catalytic activity">
    <reaction evidence="3 4">
        <text>[thioredoxin]-disulfide + L-methionine + H2O = L-methionine (S)-S-oxide + [thioredoxin]-dithiol</text>
        <dbReference type="Rhea" id="RHEA:19993"/>
        <dbReference type="Rhea" id="RHEA-COMP:10698"/>
        <dbReference type="Rhea" id="RHEA-COMP:10700"/>
        <dbReference type="ChEBI" id="CHEBI:15377"/>
        <dbReference type="ChEBI" id="CHEBI:29950"/>
        <dbReference type="ChEBI" id="CHEBI:50058"/>
        <dbReference type="ChEBI" id="CHEBI:57844"/>
        <dbReference type="ChEBI" id="CHEBI:58772"/>
        <dbReference type="EC" id="1.8.4.11"/>
    </reaction>
</comment>
<dbReference type="PANTHER" id="PTHR42799:SF2">
    <property type="entry name" value="MITOCHONDRIAL PEPTIDE METHIONINE SULFOXIDE REDUCTASE"/>
    <property type="match status" value="1"/>
</dbReference>
<dbReference type="InterPro" id="IPR036509">
    <property type="entry name" value="Met_Sox_Rdtase_MsrA_sf"/>
</dbReference>
<dbReference type="InterPro" id="IPR050162">
    <property type="entry name" value="MsrA_MetSO_reductase"/>
</dbReference>
<evidence type="ECO:0000313" key="7">
    <source>
        <dbReference type="Proteomes" id="UP001266099"/>
    </source>
</evidence>
<keyword evidence="1 4" id="KW-0560">Oxidoreductase</keyword>
<evidence type="ECO:0000256" key="2">
    <source>
        <dbReference type="ARBA" id="ARBA00047806"/>
    </source>
</evidence>
<dbReference type="NCBIfam" id="TIGR00401">
    <property type="entry name" value="msrA"/>
    <property type="match status" value="1"/>
</dbReference>
<dbReference type="EC" id="1.8.4.11" evidence="4"/>
<evidence type="ECO:0000313" key="6">
    <source>
        <dbReference type="EMBL" id="MDR6939893.1"/>
    </source>
</evidence>
<comment type="function">
    <text evidence="4">Has an important function as a repair enzyme for proteins that have been inactivated by oxidation. Catalyzes the reversible oxidation-reduction of methionine sulfoxide in proteins to methionine.</text>
</comment>
<dbReference type="GO" id="GO:0008113">
    <property type="term" value="F:peptide-methionine (S)-S-oxide reductase activity"/>
    <property type="evidence" value="ECO:0007669"/>
    <property type="project" value="UniProtKB-EC"/>
</dbReference>
<evidence type="ECO:0000256" key="1">
    <source>
        <dbReference type="ARBA" id="ARBA00023002"/>
    </source>
</evidence>
<name>A0ABU1T3E2_9ACTO</name>
<evidence type="ECO:0000259" key="5">
    <source>
        <dbReference type="Pfam" id="PF01625"/>
    </source>
</evidence>
<dbReference type="EMBL" id="JAVDUJ010000001">
    <property type="protein sequence ID" value="MDR6939893.1"/>
    <property type="molecule type" value="Genomic_DNA"/>
</dbReference>
<gene>
    <name evidence="4" type="primary">msrA</name>
    <name evidence="6" type="ORF">J2S36_001436</name>
</gene>
<comment type="caution">
    <text evidence="6">The sequence shown here is derived from an EMBL/GenBank/DDBJ whole genome shotgun (WGS) entry which is preliminary data.</text>
</comment>
<reference evidence="6 7" key="1">
    <citation type="submission" date="2023-07" db="EMBL/GenBank/DDBJ databases">
        <title>Sequencing the genomes of 1000 actinobacteria strains.</title>
        <authorList>
            <person name="Klenk H.-P."/>
        </authorList>
    </citation>
    <scope>NUCLEOTIDE SEQUENCE [LARGE SCALE GENOMIC DNA]</scope>
    <source>
        <strain evidence="6 7">DSM 15539</strain>
    </source>
</reference>
<dbReference type="RefSeq" id="WP_309956933.1">
    <property type="nucleotide sequence ID" value="NZ_JAVDUJ010000001.1"/>
</dbReference>
<dbReference type="SUPFAM" id="SSF55068">
    <property type="entry name" value="Peptide methionine sulfoxide reductase"/>
    <property type="match status" value="1"/>
</dbReference>
<evidence type="ECO:0000256" key="3">
    <source>
        <dbReference type="ARBA" id="ARBA00048782"/>
    </source>
</evidence>
<sequence>MVSPDNALSGRKSPVLSAPKPHAVNGSEILNRPAGCEIIFLAAGCYWGVEEIYWETAGVKTTAVGFMGGYTPNPTYEEVCTGLTGHTETVRVVYDPQQISIGEILQIFFECHDPTSLHRQGNDIGTQYRSAIFTTTDTQFQIANELKAAYQEVLTQHGKGEIITEIHAPGDTLFFPAEDAHQQYLSKNPDGYRCHSKSGIACPIPGAGPLHLD</sequence>
<dbReference type="HAMAP" id="MF_01401">
    <property type="entry name" value="MsrA"/>
    <property type="match status" value="1"/>
</dbReference>
<dbReference type="PANTHER" id="PTHR42799">
    <property type="entry name" value="MITOCHONDRIAL PEPTIDE METHIONINE SULFOXIDE REDUCTASE"/>
    <property type="match status" value="1"/>
</dbReference>
<accession>A0ABU1T3E2</accession>